<dbReference type="InterPro" id="IPR032465">
    <property type="entry name" value="ACMSD"/>
</dbReference>
<dbReference type="VEuPathDB" id="FungiDB:PV10_04487"/>
<comment type="catalytic activity">
    <reaction evidence="6">
        <text>6-methylsalicylate + H(+) = 3-methylphenol + CO2</text>
        <dbReference type="Rhea" id="RHEA:23112"/>
        <dbReference type="ChEBI" id="CHEBI:15378"/>
        <dbReference type="ChEBI" id="CHEBI:16526"/>
        <dbReference type="ChEBI" id="CHEBI:17231"/>
        <dbReference type="ChEBI" id="CHEBI:36658"/>
        <dbReference type="EC" id="4.1.1.52"/>
    </reaction>
    <physiologicalReaction direction="left-to-right" evidence="6">
        <dbReference type="Rhea" id="RHEA:23113"/>
    </physiologicalReaction>
</comment>
<dbReference type="OrthoDB" id="2832284at2759"/>
<keyword evidence="4" id="KW-0862">Zinc</keyword>
<organism evidence="10 11">
    <name type="scientific">Exophiala mesophila</name>
    <name type="common">Black yeast-like fungus</name>
    <dbReference type="NCBI Taxonomy" id="212818"/>
    <lineage>
        <taxon>Eukaryota</taxon>
        <taxon>Fungi</taxon>
        <taxon>Dikarya</taxon>
        <taxon>Ascomycota</taxon>
        <taxon>Pezizomycotina</taxon>
        <taxon>Eurotiomycetes</taxon>
        <taxon>Chaetothyriomycetidae</taxon>
        <taxon>Chaetothyriales</taxon>
        <taxon>Herpotrichiellaceae</taxon>
        <taxon>Exophiala</taxon>
    </lineage>
</organism>
<dbReference type="GO" id="GO:0046872">
    <property type="term" value="F:metal ion binding"/>
    <property type="evidence" value="ECO:0007669"/>
    <property type="project" value="UniProtKB-KW"/>
</dbReference>
<evidence type="ECO:0000256" key="7">
    <source>
        <dbReference type="ARBA" id="ARBA00038889"/>
    </source>
</evidence>
<evidence type="ECO:0000259" key="9">
    <source>
        <dbReference type="Pfam" id="PF04909"/>
    </source>
</evidence>
<keyword evidence="5 8" id="KW-0456">Lyase</keyword>
<dbReference type="InterPro" id="IPR006680">
    <property type="entry name" value="Amidohydro-rel"/>
</dbReference>
<evidence type="ECO:0000256" key="3">
    <source>
        <dbReference type="ARBA" id="ARBA00022793"/>
    </source>
</evidence>
<dbReference type="Pfam" id="PF04909">
    <property type="entry name" value="Amidohydro_2"/>
    <property type="match status" value="1"/>
</dbReference>
<accession>A0A438MWY1</accession>
<dbReference type="GO" id="GO:0019748">
    <property type="term" value="P:secondary metabolic process"/>
    <property type="evidence" value="ECO:0007669"/>
    <property type="project" value="TreeGrafter"/>
</dbReference>
<reference evidence="10 11" key="1">
    <citation type="submission" date="2017-03" db="EMBL/GenBank/DDBJ databases">
        <title>Genomes of endolithic fungi from Antarctica.</title>
        <authorList>
            <person name="Coleine C."/>
            <person name="Masonjones S."/>
            <person name="Stajich J.E."/>
        </authorList>
    </citation>
    <scope>NUCLEOTIDE SEQUENCE [LARGE SCALE GENOMIC DNA]</scope>
    <source>
        <strain evidence="10 11">CCFEE 6314</strain>
    </source>
</reference>
<dbReference type="GO" id="GO:0016787">
    <property type="term" value="F:hydrolase activity"/>
    <property type="evidence" value="ECO:0007669"/>
    <property type="project" value="InterPro"/>
</dbReference>
<dbReference type="GO" id="GO:0047596">
    <property type="term" value="F:6-methylsalicylate decarboxylase activity"/>
    <property type="evidence" value="ECO:0007669"/>
    <property type="project" value="UniProtKB-EC"/>
</dbReference>
<dbReference type="InterPro" id="IPR032466">
    <property type="entry name" value="Metal_Hydrolase"/>
</dbReference>
<dbReference type="PANTHER" id="PTHR21240:SF29">
    <property type="entry name" value="AMIDOHYDROLASE-RELATED DOMAIN-CONTAINING PROTEIN"/>
    <property type="match status" value="1"/>
</dbReference>
<evidence type="ECO:0000256" key="2">
    <source>
        <dbReference type="ARBA" id="ARBA00022723"/>
    </source>
</evidence>
<evidence type="ECO:0000313" key="10">
    <source>
        <dbReference type="EMBL" id="RVX68267.1"/>
    </source>
</evidence>
<evidence type="ECO:0000256" key="4">
    <source>
        <dbReference type="ARBA" id="ARBA00022833"/>
    </source>
</evidence>
<keyword evidence="3 8" id="KW-0210">Decarboxylase</keyword>
<gene>
    <name evidence="10" type="ORF">B0A52_07270</name>
</gene>
<dbReference type="GO" id="GO:0005829">
    <property type="term" value="C:cytosol"/>
    <property type="evidence" value="ECO:0007669"/>
    <property type="project" value="TreeGrafter"/>
</dbReference>
<name>A0A438MWY1_EXOME</name>
<dbReference type="Proteomes" id="UP000288859">
    <property type="component" value="Unassembled WGS sequence"/>
</dbReference>
<dbReference type="PANTHER" id="PTHR21240">
    <property type="entry name" value="2-AMINO-3-CARBOXYLMUCONATE-6-SEMIALDEHYDE DECARBOXYLASE"/>
    <property type="match status" value="1"/>
</dbReference>
<evidence type="ECO:0000256" key="1">
    <source>
        <dbReference type="ARBA" id="ARBA00005871"/>
    </source>
</evidence>
<keyword evidence="2" id="KW-0479">Metal-binding</keyword>
<evidence type="ECO:0000313" key="11">
    <source>
        <dbReference type="Proteomes" id="UP000288859"/>
    </source>
</evidence>
<evidence type="ECO:0000256" key="8">
    <source>
        <dbReference type="RuleBase" id="RU366045"/>
    </source>
</evidence>
<proteinExistence type="inferred from homology"/>
<dbReference type="EMBL" id="NAJM01000039">
    <property type="protein sequence ID" value="RVX68267.1"/>
    <property type="molecule type" value="Genomic_DNA"/>
</dbReference>
<evidence type="ECO:0000256" key="6">
    <source>
        <dbReference type="ARBA" id="ARBA00036832"/>
    </source>
</evidence>
<dbReference type="EC" id="4.1.1.52" evidence="7"/>
<comment type="similarity">
    <text evidence="1">Belongs to the metallo-dependent hydrolases superfamily. ACMSD family.</text>
</comment>
<comment type="caution">
    <text evidence="10">The sequence shown here is derived from an EMBL/GenBank/DDBJ whole genome shotgun (WGS) entry which is preliminary data.</text>
</comment>
<evidence type="ECO:0000256" key="5">
    <source>
        <dbReference type="ARBA" id="ARBA00023239"/>
    </source>
</evidence>
<feature type="domain" description="Amidohydrolase-related" evidence="9">
    <location>
        <begin position="17"/>
        <end position="332"/>
    </location>
</feature>
<dbReference type="SUPFAM" id="SSF51556">
    <property type="entry name" value="Metallo-dependent hydrolases"/>
    <property type="match status" value="1"/>
</dbReference>
<protein>
    <recommendedName>
        <fullName evidence="7">6-methylsalicylate decarboxylase</fullName>
        <ecNumber evidence="7">4.1.1.52</ecNumber>
    </recommendedName>
</protein>
<sequence>MISKIQRSTQFQGLGSIDVHHHCFPETVAELRSEFQDNKYGIAFTDFPVKPEEHLAYMDEVGVQTAVITPSIKNEWHNKFTAAEFVKLCEDSLEAQLEYVSFNPLRFGCFAILPLPHIQETLDFIEKASSLPIPPDGYGVTTAMGKKYLGDPAFEPVWAALSKQGSVVFVHPADTVMPPNMPFGPFVQEFAFDTCRAITTVISSGLLLRHPNVKFLFSHNGGAFPFLADRIGAQHIDEIVAKNNDGMRLREILSTKNIYLDTSISSSMQYSLIKDLGIPSDHLLYATDFPYTRRGDSTSCYQAGWDAPYKSGLFDEQAMENIARNNALHVFPRLAKEFAKLK</sequence>
<dbReference type="Gene3D" id="3.20.20.140">
    <property type="entry name" value="Metal-dependent hydrolases"/>
    <property type="match status" value="1"/>
</dbReference>
<dbReference type="AlphaFoldDB" id="A0A438MWY1"/>